<dbReference type="NCBIfam" id="TIGR01444">
    <property type="entry name" value="fkbM_fam"/>
    <property type="match status" value="1"/>
</dbReference>
<organism evidence="2 3">
    <name type="scientific">Emiliania huxleyi (strain CCMP1516)</name>
    <dbReference type="NCBI Taxonomy" id="280463"/>
    <lineage>
        <taxon>Eukaryota</taxon>
        <taxon>Haptista</taxon>
        <taxon>Haptophyta</taxon>
        <taxon>Prymnesiophyceae</taxon>
        <taxon>Isochrysidales</taxon>
        <taxon>Noelaerhabdaceae</taxon>
        <taxon>Emiliania</taxon>
    </lineage>
</organism>
<dbReference type="EnsemblProtists" id="EOD38573">
    <property type="protein sequence ID" value="EOD38573"/>
    <property type="gene ID" value="EMIHUDRAFT_109265"/>
</dbReference>
<dbReference type="AlphaFoldDB" id="A0A0D3KS38"/>
<dbReference type="SUPFAM" id="SSF53335">
    <property type="entry name" value="S-adenosyl-L-methionine-dependent methyltransferases"/>
    <property type="match status" value="1"/>
</dbReference>
<dbReference type="GeneID" id="17249886"/>
<dbReference type="OMA" id="WERPETE"/>
<sequence>MLFISLAATADCGPLPEGSLNVQGIQPVREIPPYQMDVLVPRSHKDGVSGAIASTKIWDSKKTALLAAALPQLHAQLGRKPVLLDIGANLGWFTMLAAATDHAHVIAIEASDRNSARLERSLCLNAHFAKRVTLHKVGVGATTADCALVARRRNIDSPSAVCGQGDPAHFMNSWGWSRGFRDYVVTGTMHMTRIDDLVTSRVDVIKIDVEGHELEVTKGWSALFDISPPRLVLTEYVPSLIAEKSNTTRPLDYLRFFLRRGYSMVDDKGHHIATEAQLVHWRAGWMNDLVMRRSE</sequence>
<dbReference type="GeneID" id="17283843"/>
<dbReference type="PaxDb" id="2903-EOD03703"/>
<dbReference type="KEGG" id="ehx:EMIHUDRAFT_109265"/>
<keyword evidence="3" id="KW-1185">Reference proteome</keyword>
<accession>A0A0D3KS38</accession>
<dbReference type="RefSeq" id="XP_005756132.1">
    <property type="nucleotide sequence ID" value="XM_005756075.1"/>
</dbReference>
<dbReference type="InterPro" id="IPR029063">
    <property type="entry name" value="SAM-dependent_MTases_sf"/>
</dbReference>
<dbReference type="KEGG" id="ehx:EMIHUDRAFT_108093"/>
<dbReference type="HOGENOM" id="CLU_1013158_0_0_1"/>
<feature type="domain" description="Methyltransferase FkbM" evidence="1">
    <location>
        <begin position="85"/>
        <end position="263"/>
    </location>
</feature>
<evidence type="ECO:0000313" key="3">
    <source>
        <dbReference type="Proteomes" id="UP000013827"/>
    </source>
</evidence>
<dbReference type="RefSeq" id="XP_005791002.1">
    <property type="nucleotide sequence ID" value="XM_005790945.1"/>
</dbReference>
<proteinExistence type="predicted"/>
<name>A0A0D3KS38_EMIH1</name>
<dbReference type="Gene3D" id="3.40.50.150">
    <property type="entry name" value="Vaccinia Virus protein VP39"/>
    <property type="match status" value="1"/>
</dbReference>
<dbReference type="EnsemblProtists" id="EOD03703">
    <property type="protein sequence ID" value="EOD03703"/>
    <property type="gene ID" value="EMIHUDRAFT_108093"/>
</dbReference>
<dbReference type="PANTHER" id="PTHR34203:SF15">
    <property type="entry name" value="SLL1173 PROTEIN"/>
    <property type="match status" value="1"/>
</dbReference>
<dbReference type="Proteomes" id="UP000013827">
    <property type="component" value="Unassembled WGS sequence"/>
</dbReference>
<protein>
    <recommendedName>
        <fullName evidence="1">Methyltransferase FkbM domain-containing protein</fullName>
    </recommendedName>
</protein>
<dbReference type="InterPro" id="IPR052514">
    <property type="entry name" value="SAM-dependent_MTase"/>
</dbReference>
<reference evidence="2" key="2">
    <citation type="submission" date="2024-10" db="UniProtKB">
        <authorList>
            <consortium name="EnsemblProtists"/>
        </authorList>
    </citation>
    <scope>IDENTIFICATION</scope>
</reference>
<evidence type="ECO:0000313" key="2">
    <source>
        <dbReference type="EnsemblProtists" id="EOD38573"/>
    </source>
</evidence>
<dbReference type="InterPro" id="IPR006342">
    <property type="entry name" value="FkbM_mtfrase"/>
</dbReference>
<evidence type="ECO:0000259" key="1">
    <source>
        <dbReference type="Pfam" id="PF05050"/>
    </source>
</evidence>
<reference evidence="3" key="1">
    <citation type="journal article" date="2013" name="Nature">
        <title>Pan genome of the phytoplankton Emiliania underpins its global distribution.</title>
        <authorList>
            <person name="Read B.A."/>
            <person name="Kegel J."/>
            <person name="Klute M.J."/>
            <person name="Kuo A."/>
            <person name="Lefebvre S.C."/>
            <person name="Maumus F."/>
            <person name="Mayer C."/>
            <person name="Miller J."/>
            <person name="Monier A."/>
            <person name="Salamov A."/>
            <person name="Young J."/>
            <person name="Aguilar M."/>
            <person name="Claverie J.M."/>
            <person name="Frickenhaus S."/>
            <person name="Gonzalez K."/>
            <person name="Herman E.K."/>
            <person name="Lin Y.C."/>
            <person name="Napier J."/>
            <person name="Ogata H."/>
            <person name="Sarno A.F."/>
            <person name="Shmutz J."/>
            <person name="Schroeder D."/>
            <person name="de Vargas C."/>
            <person name="Verret F."/>
            <person name="von Dassow P."/>
            <person name="Valentin K."/>
            <person name="Van de Peer Y."/>
            <person name="Wheeler G."/>
            <person name="Dacks J.B."/>
            <person name="Delwiche C.F."/>
            <person name="Dyhrman S.T."/>
            <person name="Glockner G."/>
            <person name="John U."/>
            <person name="Richards T."/>
            <person name="Worden A.Z."/>
            <person name="Zhang X."/>
            <person name="Grigoriev I.V."/>
            <person name="Allen A.E."/>
            <person name="Bidle K."/>
            <person name="Borodovsky M."/>
            <person name="Bowler C."/>
            <person name="Brownlee C."/>
            <person name="Cock J.M."/>
            <person name="Elias M."/>
            <person name="Gladyshev V.N."/>
            <person name="Groth M."/>
            <person name="Guda C."/>
            <person name="Hadaegh A."/>
            <person name="Iglesias-Rodriguez M.D."/>
            <person name="Jenkins J."/>
            <person name="Jones B.M."/>
            <person name="Lawson T."/>
            <person name="Leese F."/>
            <person name="Lindquist E."/>
            <person name="Lobanov A."/>
            <person name="Lomsadze A."/>
            <person name="Malik S.B."/>
            <person name="Marsh M.E."/>
            <person name="Mackinder L."/>
            <person name="Mock T."/>
            <person name="Mueller-Roeber B."/>
            <person name="Pagarete A."/>
            <person name="Parker M."/>
            <person name="Probert I."/>
            <person name="Quesneville H."/>
            <person name="Raines C."/>
            <person name="Rensing S.A."/>
            <person name="Riano-Pachon D.M."/>
            <person name="Richier S."/>
            <person name="Rokitta S."/>
            <person name="Shiraiwa Y."/>
            <person name="Soanes D.M."/>
            <person name="van der Giezen M."/>
            <person name="Wahlund T.M."/>
            <person name="Williams B."/>
            <person name="Wilson W."/>
            <person name="Wolfe G."/>
            <person name="Wurch L.L."/>
        </authorList>
    </citation>
    <scope>NUCLEOTIDE SEQUENCE</scope>
</reference>
<dbReference type="PANTHER" id="PTHR34203">
    <property type="entry name" value="METHYLTRANSFERASE, FKBM FAMILY PROTEIN"/>
    <property type="match status" value="1"/>
</dbReference>
<dbReference type="Pfam" id="PF05050">
    <property type="entry name" value="Methyltransf_21"/>
    <property type="match status" value="1"/>
</dbReference>